<feature type="compositionally biased region" description="Basic and acidic residues" evidence="15">
    <location>
        <begin position="1328"/>
        <end position="1343"/>
    </location>
</feature>
<evidence type="ECO:0000256" key="14">
    <source>
        <dbReference type="SAM" id="Coils"/>
    </source>
</evidence>
<dbReference type="EMBL" id="JAOTOJ010000005">
    <property type="protein sequence ID" value="KAK9401268.1"/>
    <property type="molecule type" value="Genomic_DNA"/>
</dbReference>
<dbReference type="PIRSF" id="PIRSF005719">
    <property type="entry name" value="SMC"/>
    <property type="match status" value="1"/>
</dbReference>
<dbReference type="Pfam" id="PF06470">
    <property type="entry name" value="SMC_hinge"/>
    <property type="match status" value="1"/>
</dbReference>
<dbReference type="FunFam" id="3.40.50.300:FF:000585">
    <property type="entry name" value="Structural maintenance of chromosomes 4"/>
    <property type="match status" value="1"/>
</dbReference>
<evidence type="ECO:0000256" key="11">
    <source>
        <dbReference type="ARBA" id="ARBA00023242"/>
    </source>
</evidence>
<keyword evidence="12" id="KW-0131">Cell cycle</keyword>
<feature type="coiled-coil region" evidence="14">
    <location>
        <begin position="502"/>
        <end position="529"/>
    </location>
</feature>
<comment type="similarity">
    <text evidence="3">Belongs to the SMC family. SMC4 subfamily.</text>
</comment>
<evidence type="ECO:0000313" key="17">
    <source>
        <dbReference type="EMBL" id="KAK9401268.1"/>
    </source>
</evidence>
<evidence type="ECO:0000256" key="1">
    <source>
        <dbReference type="ARBA" id="ARBA00004123"/>
    </source>
</evidence>
<keyword evidence="10" id="KW-0226">DNA condensation</keyword>
<dbReference type="Gene3D" id="3.40.50.300">
    <property type="entry name" value="P-loop containing nucleotide triphosphate hydrolases"/>
    <property type="match status" value="2"/>
</dbReference>
<keyword evidence="18" id="KW-1185">Reference proteome</keyword>
<evidence type="ECO:0000256" key="8">
    <source>
        <dbReference type="ARBA" id="ARBA00022840"/>
    </source>
</evidence>
<protein>
    <recommendedName>
        <fullName evidence="13">Structural maintenance of chromosomes protein</fullName>
    </recommendedName>
</protein>
<keyword evidence="11 13" id="KW-0539">Nucleus</keyword>
<dbReference type="SUPFAM" id="SSF57997">
    <property type="entry name" value="Tropomyosin"/>
    <property type="match status" value="1"/>
</dbReference>
<dbReference type="InterPro" id="IPR024704">
    <property type="entry name" value="SMC"/>
</dbReference>
<keyword evidence="6" id="KW-0547">Nucleotide-binding</keyword>
<dbReference type="InterPro" id="IPR003395">
    <property type="entry name" value="RecF/RecN/SMC_N"/>
</dbReference>
<dbReference type="Gene3D" id="1.20.1060.20">
    <property type="match status" value="1"/>
</dbReference>
<evidence type="ECO:0000256" key="4">
    <source>
        <dbReference type="ARBA" id="ARBA00022454"/>
    </source>
</evidence>
<dbReference type="Proteomes" id="UP001474421">
    <property type="component" value="Unassembled WGS sequence"/>
</dbReference>
<keyword evidence="5" id="KW-0132">Cell division</keyword>
<comment type="subcellular location">
    <subcellularLocation>
        <location evidence="2">Chromosome</location>
    </subcellularLocation>
    <subcellularLocation>
        <location evidence="1 13">Nucleus</location>
    </subcellularLocation>
</comment>
<evidence type="ECO:0000256" key="9">
    <source>
        <dbReference type="ARBA" id="ARBA00023054"/>
    </source>
</evidence>
<evidence type="ECO:0000256" key="6">
    <source>
        <dbReference type="ARBA" id="ARBA00022741"/>
    </source>
</evidence>
<feature type="region of interest" description="Disordered" evidence="15">
    <location>
        <begin position="1228"/>
        <end position="1301"/>
    </location>
</feature>
<dbReference type="GO" id="GO:0051301">
    <property type="term" value="P:cell division"/>
    <property type="evidence" value="ECO:0007669"/>
    <property type="project" value="UniProtKB-KW"/>
</dbReference>
<keyword evidence="4" id="KW-0158">Chromosome</keyword>
<sequence>MYPSEVLQQAVSNGVDQSLEEILSSISPPPPPAMTNEAGAPRLMITHIVNQNFKSYAGEQILGPFHKRFSCIIGPNGSGKSNVIDSMLFVFGYRAQKIRSKKISVLIHNSDEHSDIQSCTVEVHFQKIIDKEGDDYEVIPNSSFCVSRTAYKDNSSIYHISGKKATFKDVGLLLRSHGIDLDHNRFLILQGEVEQIAMMKPKGQNEHDEGMLEYLEDIIGSGRLKEPIQILCRRVEILNEQRGEKLNRVKMVEKEKDALEGERNKAVEFLSLENKMFKEKNKICQYYIYELQKRIYDLEAQKGKIHEDTKEVNEKSSKLADEMRDKNEALKEVEKKLNEITAFIEENKNRFTQLDLEDVQLRENLKHAKSKSKKLEKQLQKDKEKIEDFRTVPASSESAITEATAKRGIQEKEKEKLEEKLKEVMDSLKKETQGLQKEKADKEKELMEFSKTVNEARSNFDMAKSELDLYLSRHNTAVSQLKATEDALQTASGTRKERLTAIKELESKLPQTENELKKKENELDKLIKEETDIKYYIGDLRQKVEEAKSSFAINKSRGKVLEALIQQKKSGNISGIYGRLGDLGAIDEKYDVAISSSCGALDHIVVDTIDTAQKCVNFLKKQNIGVATFIALDKMAVWEKNMGKIQTPENIPRLFDMVKMKDEKVRQAFYFALRDTLVANNLDQATRVAFGKGNRWRVITLQGQLIEQSGTMTGGGGKVMKGRMGSSVIVETSEEEVQEMESQLQKKTQMAMLCQEQKAQLEEIIAKLHKNIREMKNTLEKYTASIKSLLDQEAHLKVQVKELEANVIASAPDKVKQIEMEKKCNNFKEDYDKVAAKADKLEKEVKRLHNLIIEISNNKLKAQQDSLDKINKEIDQCTFAITKAQVAIKTSERNLKKTEDAIVRTEKEIEENKNNIEIFKKQLTALDERAAEVIGNSKKAEESLPEIQEERRLVLQKIKTIQEEEHLLQKEALNIRLKIEQLDSHIAEHQLKIKYWQKEISKISLHSMEDKQTENLPVLTQDELENITDPDIITNQIALLEAQCHEMKPNLSAIAEYNKKEELYLKRVAELDEITNERHKFREAFEDLRKKRLNEFMAGFNVITNKLKENYQMLTLGGDAELELVDSLDPFSEGIMFSVRPPKKSWKKIFNLSGGEKTLSSLALVFALHHYKPTPLYFMDEIDAALDFKNVSIVAFYIYEQTKNAQFIIISLRNNMFEIADRLIGTAPILPPPPRPPSKFTSASRPIPEPPAGHPFPQTSPAAANELPHRRRHRRPPNDAPPAASNQNQQEKRKETAGRFAAAHALKEANVLKPIKVFGRFCSKTKGSRREGGLRCISPRDGR</sequence>
<gene>
    <name evidence="17" type="ORF">NXF25_011982</name>
</gene>
<dbReference type="FunFam" id="3.30.70.1620:FF:000003">
    <property type="entry name" value="Structural maintenance of chromosomes 4"/>
    <property type="match status" value="1"/>
</dbReference>
<dbReference type="InterPro" id="IPR027417">
    <property type="entry name" value="P-loop_NTPase"/>
</dbReference>
<dbReference type="SUPFAM" id="SSF75553">
    <property type="entry name" value="Smc hinge domain"/>
    <property type="match status" value="1"/>
</dbReference>
<comment type="caution">
    <text evidence="17">The sequence shown here is derived from an EMBL/GenBank/DDBJ whole genome shotgun (WGS) entry which is preliminary data.</text>
</comment>
<evidence type="ECO:0000256" key="5">
    <source>
        <dbReference type="ARBA" id="ARBA00022618"/>
    </source>
</evidence>
<dbReference type="SUPFAM" id="SSF52540">
    <property type="entry name" value="P-loop containing nucleoside triphosphate hydrolases"/>
    <property type="match status" value="1"/>
</dbReference>
<evidence type="ECO:0000256" key="3">
    <source>
        <dbReference type="ARBA" id="ARBA00006005"/>
    </source>
</evidence>
<dbReference type="Gene3D" id="3.30.70.1620">
    <property type="match status" value="1"/>
</dbReference>
<feature type="coiled-coil region" evidence="14">
    <location>
        <begin position="313"/>
        <end position="459"/>
    </location>
</feature>
<dbReference type="InterPro" id="IPR036277">
    <property type="entry name" value="SMC_hinge_sf"/>
</dbReference>
<dbReference type="InterPro" id="IPR010935">
    <property type="entry name" value="SMC_hinge"/>
</dbReference>
<dbReference type="FunFam" id="3.40.50.300:FF:000481">
    <property type="entry name" value="Structural maintenance of chromosomes 4"/>
    <property type="match status" value="1"/>
</dbReference>
<keyword evidence="7" id="KW-0498">Mitosis</keyword>
<organism evidence="17 18">
    <name type="scientific">Crotalus adamanteus</name>
    <name type="common">Eastern diamondback rattlesnake</name>
    <dbReference type="NCBI Taxonomy" id="8729"/>
    <lineage>
        <taxon>Eukaryota</taxon>
        <taxon>Metazoa</taxon>
        <taxon>Chordata</taxon>
        <taxon>Craniata</taxon>
        <taxon>Vertebrata</taxon>
        <taxon>Euteleostomi</taxon>
        <taxon>Lepidosauria</taxon>
        <taxon>Squamata</taxon>
        <taxon>Bifurcata</taxon>
        <taxon>Unidentata</taxon>
        <taxon>Episquamata</taxon>
        <taxon>Toxicofera</taxon>
        <taxon>Serpentes</taxon>
        <taxon>Colubroidea</taxon>
        <taxon>Viperidae</taxon>
        <taxon>Crotalinae</taxon>
        <taxon>Crotalus</taxon>
    </lineage>
</organism>
<accession>A0AAW1BIB7</accession>
<keyword evidence="9 14" id="KW-0175">Coiled coil</keyword>
<proteinExistence type="inferred from homology"/>
<evidence type="ECO:0000256" key="7">
    <source>
        <dbReference type="ARBA" id="ARBA00022776"/>
    </source>
</evidence>
<dbReference type="PANTHER" id="PTHR18937:SF172">
    <property type="entry name" value="STRUCTURAL MAINTENANCE OF CHROMOSOMES PROTEIN"/>
    <property type="match status" value="1"/>
</dbReference>
<dbReference type="FunFam" id="1.20.1060.20:FF:000003">
    <property type="entry name" value="Structural maintenance of chromosomes 4"/>
    <property type="match status" value="1"/>
</dbReference>
<feature type="coiled-coil region" evidence="14">
    <location>
        <begin position="730"/>
        <end position="929"/>
    </location>
</feature>
<dbReference type="PANTHER" id="PTHR18937">
    <property type="entry name" value="STRUCTURAL MAINTENANCE OF CHROMOSOMES SMC FAMILY MEMBER"/>
    <property type="match status" value="1"/>
</dbReference>
<evidence type="ECO:0000313" key="18">
    <source>
        <dbReference type="Proteomes" id="UP001474421"/>
    </source>
</evidence>
<evidence type="ECO:0000256" key="12">
    <source>
        <dbReference type="ARBA" id="ARBA00023306"/>
    </source>
</evidence>
<dbReference type="GO" id="GO:0007076">
    <property type="term" value="P:mitotic chromosome condensation"/>
    <property type="evidence" value="ECO:0007669"/>
    <property type="project" value="TreeGrafter"/>
</dbReference>
<dbReference type="GO" id="GO:0005634">
    <property type="term" value="C:nucleus"/>
    <property type="evidence" value="ECO:0007669"/>
    <property type="project" value="UniProtKB-SubCell"/>
</dbReference>
<dbReference type="Pfam" id="PF02463">
    <property type="entry name" value="SMC_N"/>
    <property type="match status" value="1"/>
</dbReference>
<evidence type="ECO:0000256" key="13">
    <source>
        <dbReference type="PIRNR" id="PIRNR005719"/>
    </source>
</evidence>
<evidence type="ECO:0000256" key="10">
    <source>
        <dbReference type="ARBA" id="ARBA00023067"/>
    </source>
</evidence>
<evidence type="ECO:0000256" key="2">
    <source>
        <dbReference type="ARBA" id="ARBA00004286"/>
    </source>
</evidence>
<reference evidence="17 18" key="1">
    <citation type="journal article" date="2024" name="Proc. Natl. Acad. Sci. U.S.A.">
        <title>The genetic regulatory architecture and epigenomic basis for age-related changes in rattlesnake venom.</title>
        <authorList>
            <person name="Hogan M.P."/>
            <person name="Holding M.L."/>
            <person name="Nystrom G.S."/>
            <person name="Colston T.J."/>
            <person name="Bartlett D.A."/>
            <person name="Mason A.J."/>
            <person name="Ellsworth S.A."/>
            <person name="Rautsaw R.M."/>
            <person name="Lawrence K.C."/>
            <person name="Strickland J.L."/>
            <person name="He B."/>
            <person name="Fraser P."/>
            <person name="Margres M.J."/>
            <person name="Gilbert D.M."/>
            <person name="Gibbs H.L."/>
            <person name="Parkinson C.L."/>
            <person name="Rokyta D.R."/>
        </authorList>
    </citation>
    <scope>NUCLEOTIDE SEQUENCE [LARGE SCALE GENOMIC DNA]</scope>
    <source>
        <strain evidence="17">DRR0105</strain>
    </source>
</reference>
<dbReference type="GO" id="GO:0005524">
    <property type="term" value="F:ATP binding"/>
    <property type="evidence" value="ECO:0007669"/>
    <property type="project" value="UniProtKB-KW"/>
</dbReference>
<name>A0AAW1BIB7_CROAD</name>
<dbReference type="GO" id="GO:0000796">
    <property type="term" value="C:condensin complex"/>
    <property type="evidence" value="ECO:0007669"/>
    <property type="project" value="TreeGrafter"/>
</dbReference>
<feature type="region of interest" description="Disordered" evidence="15">
    <location>
        <begin position="1323"/>
        <end position="1343"/>
    </location>
</feature>
<evidence type="ECO:0000259" key="16">
    <source>
        <dbReference type="SMART" id="SM00968"/>
    </source>
</evidence>
<dbReference type="SMART" id="SM00968">
    <property type="entry name" value="SMC_hinge"/>
    <property type="match status" value="1"/>
</dbReference>
<keyword evidence="8" id="KW-0067">ATP-binding</keyword>
<dbReference type="GO" id="GO:0016887">
    <property type="term" value="F:ATP hydrolysis activity"/>
    <property type="evidence" value="ECO:0007669"/>
    <property type="project" value="InterPro"/>
</dbReference>
<evidence type="ECO:0000256" key="15">
    <source>
        <dbReference type="SAM" id="MobiDB-lite"/>
    </source>
</evidence>
<feature type="domain" description="SMC hinge" evidence="16">
    <location>
        <begin position="574"/>
        <end position="689"/>
    </location>
</feature>